<dbReference type="Proteomes" id="UP000747542">
    <property type="component" value="Unassembled WGS sequence"/>
</dbReference>
<dbReference type="AlphaFoldDB" id="A0A8J5JFB6"/>
<organism evidence="1 2">
    <name type="scientific">Homarus americanus</name>
    <name type="common">American lobster</name>
    <dbReference type="NCBI Taxonomy" id="6706"/>
    <lineage>
        <taxon>Eukaryota</taxon>
        <taxon>Metazoa</taxon>
        <taxon>Ecdysozoa</taxon>
        <taxon>Arthropoda</taxon>
        <taxon>Crustacea</taxon>
        <taxon>Multicrustacea</taxon>
        <taxon>Malacostraca</taxon>
        <taxon>Eumalacostraca</taxon>
        <taxon>Eucarida</taxon>
        <taxon>Decapoda</taxon>
        <taxon>Pleocyemata</taxon>
        <taxon>Astacidea</taxon>
        <taxon>Nephropoidea</taxon>
        <taxon>Nephropidae</taxon>
        <taxon>Homarus</taxon>
    </lineage>
</organism>
<evidence type="ECO:0000313" key="1">
    <source>
        <dbReference type="EMBL" id="KAG7153493.1"/>
    </source>
</evidence>
<dbReference type="EMBL" id="JAHLQT010046868">
    <property type="protein sequence ID" value="KAG7153493.1"/>
    <property type="molecule type" value="Genomic_DNA"/>
</dbReference>
<keyword evidence="2" id="KW-1185">Reference proteome</keyword>
<accession>A0A8J5JFB6</accession>
<reference evidence="1" key="1">
    <citation type="journal article" date="2021" name="Sci. Adv.">
        <title>The American lobster genome reveals insights on longevity, neural, and immune adaptations.</title>
        <authorList>
            <person name="Polinski J.M."/>
            <person name="Zimin A.V."/>
            <person name="Clark K.F."/>
            <person name="Kohn A.B."/>
            <person name="Sadowski N."/>
            <person name="Timp W."/>
            <person name="Ptitsyn A."/>
            <person name="Khanna P."/>
            <person name="Romanova D.Y."/>
            <person name="Williams P."/>
            <person name="Greenwood S.J."/>
            <person name="Moroz L.L."/>
            <person name="Walt D.R."/>
            <person name="Bodnar A.G."/>
        </authorList>
    </citation>
    <scope>NUCLEOTIDE SEQUENCE</scope>
    <source>
        <strain evidence="1">GMGI-L3</strain>
    </source>
</reference>
<proteinExistence type="predicted"/>
<name>A0A8J5JFB6_HOMAM</name>
<gene>
    <name evidence="1" type="ORF">Hamer_G019555</name>
</gene>
<sequence length="91" mass="10340">MGGGGRVYDGVDERCDWLLVEDHHHLVPVPYIEVWQLGVNHMSGGVEPVKPTRGILTISVNFCEKFYHVFDVKAVYNNMLYQFNGENKCGI</sequence>
<protein>
    <submittedName>
        <fullName evidence="1">Uncharacterized protein</fullName>
    </submittedName>
</protein>
<evidence type="ECO:0000313" key="2">
    <source>
        <dbReference type="Proteomes" id="UP000747542"/>
    </source>
</evidence>
<comment type="caution">
    <text evidence="1">The sequence shown here is derived from an EMBL/GenBank/DDBJ whole genome shotgun (WGS) entry which is preliminary data.</text>
</comment>